<organism evidence="1 2">
    <name type="scientific">Hoeflea prorocentri</name>
    <dbReference type="NCBI Taxonomy" id="1922333"/>
    <lineage>
        <taxon>Bacteria</taxon>
        <taxon>Pseudomonadati</taxon>
        <taxon>Pseudomonadota</taxon>
        <taxon>Alphaproteobacteria</taxon>
        <taxon>Hyphomicrobiales</taxon>
        <taxon>Rhizobiaceae</taxon>
        <taxon>Hoeflea</taxon>
    </lineage>
</organism>
<dbReference type="EMBL" id="JAPJZI010000001">
    <property type="protein sequence ID" value="MDA5398033.1"/>
    <property type="molecule type" value="Genomic_DNA"/>
</dbReference>
<proteinExistence type="predicted"/>
<accession>A0A9X3ZGT8</accession>
<comment type="caution">
    <text evidence="1">The sequence shown here is derived from an EMBL/GenBank/DDBJ whole genome shotgun (WGS) entry which is preliminary data.</text>
</comment>
<reference evidence="1" key="1">
    <citation type="submission" date="2022-11" db="EMBL/GenBank/DDBJ databases">
        <title>Draft genome sequence of Hoeflea poritis E7-10 and Hoeflea prorocentri PM5-8, separated from scleractinian coral Porites lutea and marine dinoflagellate.</title>
        <authorList>
            <person name="Zhang G."/>
            <person name="Wei Q."/>
            <person name="Cai L."/>
        </authorList>
    </citation>
    <scope>NUCLEOTIDE SEQUENCE</scope>
    <source>
        <strain evidence="1">PM5-8</strain>
    </source>
</reference>
<dbReference type="AlphaFoldDB" id="A0A9X3ZGT8"/>
<gene>
    <name evidence="1" type="ORF">OQ273_05535</name>
</gene>
<evidence type="ECO:0000313" key="1">
    <source>
        <dbReference type="EMBL" id="MDA5398033.1"/>
    </source>
</evidence>
<keyword evidence="2" id="KW-1185">Reference proteome</keyword>
<evidence type="ECO:0000313" key="2">
    <source>
        <dbReference type="Proteomes" id="UP001151234"/>
    </source>
</evidence>
<protein>
    <submittedName>
        <fullName evidence="1">Uncharacterized protein</fullName>
    </submittedName>
</protein>
<dbReference type="RefSeq" id="WP_267989475.1">
    <property type="nucleotide sequence ID" value="NZ_JAPJZI010000001.1"/>
</dbReference>
<dbReference type="Proteomes" id="UP001151234">
    <property type="component" value="Unassembled WGS sequence"/>
</dbReference>
<name>A0A9X3ZGT8_9HYPH</name>
<sequence>MRPSQYRYMLWQLIAACDSGKYDTLSLDEVQQHADAGTIASFMVEKFGQDCDFSLIEPSDWLAISETWSSIANAVEPSRKFGVEKRGVCLLMAYVLESLQMLDLESSNRQSF</sequence>